<comment type="catalytic activity">
    <reaction evidence="8">
        <text>Couples ATP hydrolysis with the unwinding of duplex DNA by translocating in the 3'-5' direction.</text>
        <dbReference type="EC" id="5.6.2.4"/>
    </reaction>
</comment>
<dbReference type="InterPro" id="IPR027417">
    <property type="entry name" value="P-loop_NTPase"/>
</dbReference>
<keyword evidence="2 11" id="KW-0547">Nucleotide-binding</keyword>
<evidence type="ECO:0000313" key="15">
    <source>
        <dbReference type="EMBL" id="MEQ2427054.1"/>
    </source>
</evidence>
<feature type="region of interest" description="Disordered" evidence="12">
    <location>
        <begin position="430"/>
        <end position="506"/>
    </location>
</feature>
<dbReference type="Gene3D" id="3.40.50.300">
    <property type="entry name" value="P-loop containing nucleotide triphosphate hydrolases"/>
    <property type="match status" value="3"/>
</dbReference>
<sequence>MYIGDLHIHSHYSRATSKDLTPEYLDLWARKKGIDIVGTGDFTHPAWRAELAEKLEPAEPGLYILKRERTIRHSSAPGSRQPRFVISGEISSIYKKNDKVRKVHSLILLPSLEAAEILSKRLEAIGNIHSDGRPILGLDCHDLLAITLDACPEAIYVPAHIWTPHFSLFGAFSGFDTIEECYGELTPQIHALETGLSSDPSMNRRLSALDSFHLISNSDAHSPAKLGREANLFDIPMSYDGLYGAIQRGEGLAGTIEFFPEEGKYHFDGHRKCHLCLSPSQARQYNGICPVCGKKLTTGVLHRIEQLADRREDFILPGGRPYENLVPLPEVIAACMGSSSASVKVTRQYEHMLEELGSEFHILRSANLDDISRIGGQLTAQGIRHLREGKVDWRPGYDGEYGTMKLFAASELDSVEGQLSFLLDDNEIESFTSQTDPDGNAASAGQAVPDGHAASTEYTVPGGHTASAGHTVPGGHTASAGHTVPGGHTASAGHTVPGGHAASCKQTLPASQTGADVLDGLNPNQRQAVGSISPVTAVIAGPGTGKTKTLVSRLSYLIGERGVKPAEITAVTFTNKAAEELRQRIRRQLPGKRSLNQMQVGTFHSLCYRMLQNQGTGLSLADEGQQQECAAQVTGQLNLPVSPSQFLSLISLKKSGTGTIPAPAGPSDEDGKRPPTLTEEAFSRYNELLASRNLMDFDDLLLKVLELLGSEQKLELRRQHFFYLLVDEFQDISPVQYRLIKAWNKGGKELFLIGDPDQSIYGFRGSQSNCFDQLCSDYSQACVLRLKPNYRSTPEILSAALPLISHNPGEPRELTPMLGHGAPVRVATAESSLSEAIFIAKEIGHMVGGIDMLDAHANTSAMTDTPRSFSDIAILYRTNHQARLLEQCLRKEGIPYVVAGREDYLEEPSVQGTICFFHGIASSLPGNEEIWSHTTSLCRKLLGPCHDYEALKAQFTKRLKREKPWKLLEDWMKILNMTDNRSMDTFLCMSYFHKTMEDMLTTLTFGQGNDVTRSGQDSCPSSAVTLMTFHASKGLEFPTVFLYGLKQGLMPLKSGSGPVNLEEERRLLYVAMTRAKEELIITTSESPSSFLSEIPPNAFRPEQARTPASGIKQLSLFDFMD</sequence>
<dbReference type="InterPro" id="IPR000212">
    <property type="entry name" value="DNA_helicase_UvrD/REP"/>
</dbReference>
<evidence type="ECO:0000256" key="2">
    <source>
        <dbReference type="ARBA" id="ARBA00022741"/>
    </source>
</evidence>
<feature type="domain" description="UvrD-like helicase ATP-binding" evidence="13">
    <location>
        <begin position="519"/>
        <end position="793"/>
    </location>
</feature>
<dbReference type="Proteomes" id="UP001454086">
    <property type="component" value="Unassembled WGS sequence"/>
</dbReference>
<protein>
    <recommendedName>
        <fullName evidence="9">DNA 3'-5' helicase</fullName>
        <ecNumber evidence="9">5.6.2.4</ecNumber>
    </recommendedName>
</protein>
<evidence type="ECO:0000256" key="1">
    <source>
        <dbReference type="ARBA" id="ARBA00009922"/>
    </source>
</evidence>
<keyword evidence="16" id="KW-1185">Reference proteome</keyword>
<evidence type="ECO:0000313" key="16">
    <source>
        <dbReference type="Proteomes" id="UP001454086"/>
    </source>
</evidence>
<keyword evidence="6" id="KW-0238">DNA-binding</keyword>
<reference evidence="15 16" key="1">
    <citation type="submission" date="2024-03" db="EMBL/GenBank/DDBJ databases">
        <title>Human intestinal bacterial collection.</title>
        <authorList>
            <person name="Pauvert C."/>
            <person name="Hitch T.C.A."/>
            <person name="Clavel T."/>
        </authorList>
    </citation>
    <scope>NUCLEOTIDE SEQUENCE [LARGE SCALE GENOMIC DNA]</scope>
    <source>
        <strain evidence="15 16">CLA-SR-H021</strain>
    </source>
</reference>
<dbReference type="PROSITE" id="PS51217">
    <property type="entry name" value="UVRD_HELICASE_CTER"/>
    <property type="match status" value="1"/>
</dbReference>
<dbReference type="InterPro" id="IPR014016">
    <property type="entry name" value="UvrD-like_ATP-bd"/>
</dbReference>
<keyword evidence="4 11" id="KW-0347">Helicase</keyword>
<dbReference type="SUPFAM" id="SSF89550">
    <property type="entry name" value="PHP domain-like"/>
    <property type="match status" value="1"/>
</dbReference>
<dbReference type="Gene3D" id="3.20.20.140">
    <property type="entry name" value="Metal-dependent hydrolases"/>
    <property type="match status" value="1"/>
</dbReference>
<evidence type="ECO:0000259" key="14">
    <source>
        <dbReference type="PROSITE" id="PS51217"/>
    </source>
</evidence>
<dbReference type="EC" id="5.6.2.4" evidence="9"/>
<dbReference type="PANTHER" id="PTHR11070">
    <property type="entry name" value="UVRD / RECB / PCRA DNA HELICASE FAMILY MEMBER"/>
    <property type="match status" value="1"/>
</dbReference>
<keyword evidence="3 11" id="KW-0378">Hydrolase</keyword>
<evidence type="ECO:0000256" key="8">
    <source>
        <dbReference type="ARBA" id="ARBA00034617"/>
    </source>
</evidence>
<name>A0ABV1D9J1_9FIRM</name>
<organism evidence="15 16">
    <name type="scientific">Enterocloster hominis</name>
    <name type="common">ex Hitch et al. 2024</name>
    <dbReference type="NCBI Taxonomy" id="1917870"/>
    <lineage>
        <taxon>Bacteria</taxon>
        <taxon>Bacillati</taxon>
        <taxon>Bacillota</taxon>
        <taxon>Clostridia</taxon>
        <taxon>Lachnospirales</taxon>
        <taxon>Lachnospiraceae</taxon>
        <taxon>Enterocloster</taxon>
    </lineage>
</organism>
<evidence type="ECO:0000256" key="7">
    <source>
        <dbReference type="ARBA" id="ARBA00023235"/>
    </source>
</evidence>
<dbReference type="RefSeq" id="WP_008716654.1">
    <property type="nucleotide sequence ID" value="NZ_JBBMFM010000086.1"/>
</dbReference>
<evidence type="ECO:0000256" key="3">
    <source>
        <dbReference type="ARBA" id="ARBA00022801"/>
    </source>
</evidence>
<feature type="binding site" evidence="11">
    <location>
        <begin position="540"/>
        <end position="547"/>
    </location>
    <ligand>
        <name>ATP</name>
        <dbReference type="ChEBI" id="CHEBI:30616"/>
    </ligand>
</feature>
<feature type="domain" description="UvrD-like helicase C-terminal" evidence="14">
    <location>
        <begin position="794"/>
        <end position="1077"/>
    </location>
</feature>
<dbReference type="InterPro" id="IPR013986">
    <property type="entry name" value="DExx_box_DNA_helicase_dom_sf"/>
</dbReference>
<comment type="caution">
    <text evidence="15">The sequence shown here is derived from an EMBL/GenBank/DDBJ whole genome shotgun (WGS) entry which is preliminary data.</text>
</comment>
<dbReference type="EMBL" id="JBBMFM010000086">
    <property type="protein sequence ID" value="MEQ2427054.1"/>
    <property type="molecule type" value="Genomic_DNA"/>
</dbReference>
<dbReference type="InterPro" id="IPR016195">
    <property type="entry name" value="Pol/histidinol_Pase-like"/>
</dbReference>
<evidence type="ECO:0000256" key="5">
    <source>
        <dbReference type="ARBA" id="ARBA00022840"/>
    </source>
</evidence>
<keyword evidence="7" id="KW-0413">Isomerase</keyword>
<accession>A0ABV1D9J1</accession>
<evidence type="ECO:0000256" key="12">
    <source>
        <dbReference type="SAM" id="MobiDB-lite"/>
    </source>
</evidence>
<keyword evidence="5 11" id="KW-0067">ATP-binding</keyword>
<evidence type="ECO:0000256" key="9">
    <source>
        <dbReference type="ARBA" id="ARBA00034808"/>
    </source>
</evidence>
<dbReference type="PANTHER" id="PTHR11070:SF2">
    <property type="entry name" value="ATP-DEPENDENT DNA HELICASE SRS2"/>
    <property type="match status" value="1"/>
</dbReference>
<evidence type="ECO:0000256" key="11">
    <source>
        <dbReference type="PROSITE-ProRule" id="PRU00560"/>
    </source>
</evidence>
<dbReference type="InterPro" id="IPR014017">
    <property type="entry name" value="DNA_helicase_UvrD-like_C"/>
</dbReference>
<comment type="catalytic activity">
    <reaction evidence="10">
        <text>ATP + H2O = ADP + phosphate + H(+)</text>
        <dbReference type="Rhea" id="RHEA:13065"/>
        <dbReference type="ChEBI" id="CHEBI:15377"/>
        <dbReference type="ChEBI" id="CHEBI:15378"/>
        <dbReference type="ChEBI" id="CHEBI:30616"/>
        <dbReference type="ChEBI" id="CHEBI:43474"/>
        <dbReference type="ChEBI" id="CHEBI:456216"/>
        <dbReference type="EC" id="5.6.2.4"/>
    </reaction>
</comment>
<dbReference type="PROSITE" id="PS51198">
    <property type="entry name" value="UVRD_HELICASE_ATP_BIND"/>
    <property type="match status" value="1"/>
</dbReference>
<dbReference type="SUPFAM" id="SSF52540">
    <property type="entry name" value="P-loop containing nucleoside triphosphate hydrolases"/>
    <property type="match status" value="1"/>
</dbReference>
<gene>
    <name evidence="15" type="ORF">WMQ36_18970</name>
</gene>
<dbReference type="CDD" id="cd19067">
    <property type="entry name" value="PfuEndoQ-like"/>
    <property type="match status" value="1"/>
</dbReference>
<evidence type="ECO:0000259" key="13">
    <source>
        <dbReference type="PROSITE" id="PS51198"/>
    </source>
</evidence>
<evidence type="ECO:0000256" key="6">
    <source>
        <dbReference type="ARBA" id="ARBA00023125"/>
    </source>
</evidence>
<evidence type="ECO:0000256" key="10">
    <source>
        <dbReference type="ARBA" id="ARBA00048988"/>
    </source>
</evidence>
<dbReference type="Gene3D" id="1.10.10.160">
    <property type="match status" value="1"/>
</dbReference>
<dbReference type="Pfam" id="PF00580">
    <property type="entry name" value="UvrD-helicase"/>
    <property type="match status" value="1"/>
</dbReference>
<dbReference type="Pfam" id="PF13361">
    <property type="entry name" value="UvrD_C"/>
    <property type="match status" value="2"/>
</dbReference>
<evidence type="ECO:0000256" key="4">
    <source>
        <dbReference type="ARBA" id="ARBA00022806"/>
    </source>
</evidence>
<proteinExistence type="inferred from homology"/>
<dbReference type="CDD" id="cd17932">
    <property type="entry name" value="DEXQc_UvrD"/>
    <property type="match status" value="1"/>
</dbReference>
<comment type="similarity">
    <text evidence="1">Belongs to the helicase family. UvrD subfamily.</text>
</comment>
<dbReference type="CDD" id="cd18807">
    <property type="entry name" value="SF1_C_UvrD"/>
    <property type="match status" value="1"/>
</dbReference>